<dbReference type="PATRIC" id="fig|727.564.peg.1100"/>
<proteinExistence type="predicted"/>
<dbReference type="Pfam" id="PF04985">
    <property type="entry name" value="Phage_tube"/>
    <property type="match status" value="1"/>
</dbReference>
<reference evidence="2" key="2">
    <citation type="submission" date="2017-02" db="EMBL/GenBank/DDBJ databases">
        <title>Haemophilus influenzae in COPD genome sequencing project.</title>
        <authorList>
            <person name="Murphy T.F."/>
            <person name="Kong Y."/>
            <person name="Nadendla S."/>
            <person name="Tettelin H."/>
            <person name="Pettigrew M."/>
        </authorList>
    </citation>
    <scope>NUCLEOTIDE SEQUENCE [LARGE SCALE GENOMIC DNA]</scope>
    <source>
        <strain evidence="2">84P15H4</strain>
    </source>
</reference>
<evidence type="ECO:0000313" key="1">
    <source>
        <dbReference type="EMBL" id="KIS35274.1"/>
    </source>
</evidence>
<evidence type="ECO:0000313" key="2">
    <source>
        <dbReference type="EMBL" id="PRK64751.1"/>
    </source>
</evidence>
<protein>
    <submittedName>
        <fullName evidence="1">Phage major tail tube protein</fullName>
    </submittedName>
    <submittedName>
        <fullName evidence="2">Phage tail tube protein FII</fullName>
    </submittedName>
</protein>
<dbReference type="NCBIfam" id="TIGR01611">
    <property type="entry name" value="tail_tube"/>
    <property type="match status" value="1"/>
</dbReference>
<dbReference type="EMBL" id="JMQP01000002">
    <property type="protein sequence ID" value="KIS35274.1"/>
    <property type="molecule type" value="Genomic_DNA"/>
</dbReference>
<accession>A0A0D0H239</accession>
<evidence type="ECO:0000313" key="3">
    <source>
        <dbReference type="Proteomes" id="UP000050700"/>
    </source>
</evidence>
<dbReference type="RefSeq" id="WP_005663396.1">
    <property type="nucleotide sequence ID" value="NZ_AP018783.1"/>
</dbReference>
<dbReference type="InterPro" id="IPR006498">
    <property type="entry name" value="Tail_tube"/>
</dbReference>
<reference evidence="1 3" key="1">
    <citation type="submission" date="2014-05" db="EMBL/GenBank/DDBJ databases">
        <title>Methylome analysis of the phasevarions of Haemophilus influenzae.</title>
        <authorList>
            <person name="Atack J.M."/>
            <person name="Fox K.L."/>
            <person name="Power P.M."/>
            <person name="Clark T."/>
            <person name="Jurcisek J."/>
            <person name="Korlach J."/>
            <person name="Bakaletz L.O."/>
            <person name="Jennings M.P."/>
        </authorList>
    </citation>
    <scope>NUCLEOTIDE SEQUENCE [LARGE SCALE GENOMIC DNA]</scope>
    <source>
        <strain evidence="1 3">1209</strain>
    </source>
</reference>
<sequence length="168" mass="18474">MALPRKLKLMNFLADGNSYRGQVTEITQPKLALKLEEYRAGGMFGPVKVNLGVEGLEAQFKMGGYMTELIKEFGGKIDGTALRFAGAYQQDDTEEVVSIELVMRGRFGEIDNGTSKSGDDTEQSYTVPLTYYKIIENGKDLVEIDLINSVFIVGGVDRLAEHRAAIGI</sequence>
<dbReference type="Proteomes" id="UP000050700">
    <property type="component" value="Unassembled WGS sequence"/>
</dbReference>
<organism evidence="2">
    <name type="scientific">Haemophilus influenzae</name>
    <dbReference type="NCBI Taxonomy" id="727"/>
    <lineage>
        <taxon>Bacteria</taxon>
        <taxon>Pseudomonadati</taxon>
        <taxon>Pseudomonadota</taxon>
        <taxon>Gammaproteobacteria</taxon>
        <taxon>Pasteurellales</taxon>
        <taxon>Pasteurellaceae</taxon>
        <taxon>Haemophilus</taxon>
    </lineage>
</organism>
<comment type="caution">
    <text evidence="2">The sequence shown here is derived from an EMBL/GenBank/DDBJ whole genome shotgun (WGS) entry which is preliminary data.</text>
</comment>
<dbReference type="EMBL" id="MZHU01000048">
    <property type="protein sequence ID" value="PRK64751.1"/>
    <property type="molecule type" value="Genomic_DNA"/>
</dbReference>
<gene>
    <name evidence="2" type="ORF">BV163_01289</name>
    <name evidence="1" type="ORF">NTHI1209_00878</name>
</gene>
<dbReference type="AlphaFoldDB" id="A0A0D0H239"/>
<name>A0A0D0H239_HAEIF</name>